<proteinExistence type="predicted"/>
<keyword evidence="2" id="KW-1185">Reference proteome</keyword>
<dbReference type="RefSeq" id="WP_264014887.1">
    <property type="nucleotide sequence ID" value="NZ_JACKSJ010000197.1"/>
</dbReference>
<dbReference type="Proteomes" id="UP001140293">
    <property type="component" value="Unassembled WGS sequence"/>
</dbReference>
<gene>
    <name evidence="1" type="ORF">H7I41_22605</name>
</gene>
<protein>
    <submittedName>
        <fullName evidence="1">Uncharacterized protein</fullName>
    </submittedName>
</protein>
<evidence type="ECO:0000313" key="2">
    <source>
        <dbReference type="Proteomes" id="UP001140293"/>
    </source>
</evidence>
<reference evidence="1" key="2">
    <citation type="journal article" date="2022" name="BMC Genomics">
        <title>Comparative genome analysis of mycobacteria focusing on tRNA and non-coding RNA.</title>
        <authorList>
            <person name="Behra P.R.K."/>
            <person name="Pettersson B.M.F."/>
            <person name="Ramesh M."/>
            <person name="Das S."/>
            <person name="Dasgupta S."/>
            <person name="Kirsebom L.A."/>
        </authorList>
    </citation>
    <scope>NUCLEOTIDE SEQUENCE</scope>
    <source>
        <strain evidence="1">DSM 44615</strain>
    </source>
</reference>
<organism evidence="1 2">
    <name type="scientific">[Mycobacterium] manitobense</name>
    <dbReference type="NCBI Taxonomy" id="190147"/>
    <lineage>
        <taxon>Bacteria</taxon>
        <taxon>Bacillati</taxon>
        <taxon>Actinomycetota</taxon>
        <taxon>Actinomycetes</taxon>
        <taxon>Mycobacteriales</taxon>
        <taxon>Mycobacteriaceae</taxon>
        <taxon>Mycolicibacterium</taxon>
    </lineage>
</organism>
<sequence length="243" mass="26584">MLWILGGWGDRPDHLWSCAERVQRSLRLAPSQPDVYGHWGVWLPRDPDGRTGYDLQPVDVDDIADIERAIDRFTERAGGGGPAAGIYAEFARSRSGEQPEASSTRFEYVVRAGFTDRSRAQNQVAFDVDAGTDDRTLMAYMTALVQAWEPDHLGAVTQQTKRAQRYRSPEAAVGRLTYIRAGTPLDTGVLADRIDIAAADGGHYIRVPGTPERPSLDHITTVRRALGYGSSGTRDAAVSGRSA</sequence>
<accession>A0A9X2YST1</accession>
<evidence type="ECO:0000313" key="1">
    <source>
        <dbReference type="EMBL" id="MCV7172716.1"/>
    </source>
</evidence>
<reference evidence="1" key="1">
    <citation type="submission" date="2020-07" db="EMBL/GenBank/DDBJ databases">
        <authorList>
            <person name="Pettersson B.M.F."/>
            <person name="Behra P.R.K."/>
            <person name="Ramesh M."/>
            <person name="Das S."/>
            <person name="Dasgupta S."/>
            <person name="Kirsebom L.A."/>
        </authorList>
    </citation>
    <scope>NUCLEOTIDE SEQUENCE</scope>
    <source>
        <strain evidence="1">DSM 44615</strain>
    </source>
</reference>
<dbReference type="EMBL" id="JACKSJ010000197">
    <property type="protein sequence ID" value="MCV7172716.1"/>
    <property type="molecule type" value="Genomic_DNA"/>
</dbReference>
<name>A0A9X2YST1_9MYCO</name>
<dbReference type="AlphaFoldDB" id="A0A9X2YST1"/>
<comment type="caution">
    <text evidence="1">The sequence shown here is derived from an EMBL/GenBank/DDBJ whole genome shotgun (WGS) entry which is preliminary data.</text>
</comment>